<sequence length="67" mass="7827">MTKFNLGCKSVSIFIIISNNRISTGDKQININMTSHFNIGQKNFINKEYQYNITMIWLIELRAAVWT</sequence>
<evidence type="ECO:0000313" key="2">
    <source>
        <dbReference type="Proteomes" id="UP000008021"/>
    </source>
</evidence>
<protein>
    <submittedName>
        <fullName evidence="1">Uncharacterized protein</fullName>
    </submittedName>
</protein>
<organism evidence="1">
    <name type="scientific">Oryza meridionalis</name>
    <dbReference type="NCBI Taxonomy" id="40149"/>
    <lineage>
        <taxon>Eukaryota</taxon>
        <taxon>Viridiplantae</taxon>
        <taxon>Streptophyta</taxon>
        <taxon>Embryophyta</taxon>
        <taxon>Tracheophyta</taxon>
        <taxon>Spermatophyta</taxon>
        <taxon>Magnoliopsida</taxon>
        <taxon>Liliopsida</taxon>
        <taxon>Poales</taxon>
        <taxon>Poaceae</taxon>
        <taxon>BOP clade</taxon>
        <taxon>Oryzoideae</taxon>
        <taxon>Oryzeae</taxon>
        <taxon>Oryzinae</taxon>
        <taxon>Oryza</taxon>
    </lineage>
</organism>
<keyword evidence="2" id="KW-1185">Reference proteome</keyword>
<proteinExistence type="predicted"/>
<reference evidence="1" key="1">
    <citation type="submission" date="2015-04" db="UniProtKB">
        <authorList>
            <consortium name="EnsemblPlants"/>
        </authorList>
    </citation>
    <scope>IDENTIFICATION</scope>
</reference>
<name>A0A0E0EPG2_9ORYZ</name>
<dbReference type="AlphaFoldDB" id="A0A0E0EPG2"/>
<reference evidence="1" key="2">
    <citation type="submission" date="2018-05" db="EMBL/GenBank/DDBJ databases">
        <title>OmerRS3 (Oryza meridionalis Reference Sequence Version 3).</title>
        <authorList>
            <person name="Zhang J."/>
            <person name="Kudrna D."/>
            <person name="Lee S."/>
            <person name="Talag J."/>
            <person name="Welchert J."/>
            <person name="Wing R.A."/>
        </authorList>
    </citation>
    <scope>NUCLEOTIDE SEQUENCE [LARGE SCALE GENOMIC DNA]</scope>
    <source>
        <strain evidence="1">cv. OR44</strain>
    </source>
</reference>
<dbReference type="HOGENOM" id="CLU_2816796_0_0_1"/>
<evidence type="ECO:0000313" key="1">
    <source>
        <dbReference type="EnsemblPlants" id="OMERI09G00610.1"/>
    </source>
</evidence>
<accession>A0A0E0EPG2</accession>
<dbReference type="EnsemblPlants" id="OMERI09G00610.1">
    <property type="protein sequence ID" value="OMERI09G00610.1"/>
    <property type="gene ID" value="OMERI09G00610"/>
</dbReference>
<dbReference type="Gramene" id="OMERI09G00610.1">
    <property type="protein sequence ID" value="OMERI09G00610.1"/>
    <property type="gene ID" value="OMERI09G00610"/>
</dbReference>
<dbReference type="Proteomes" id="UP000008021">
    <property type="component" value="Chromosome 9"/>
</dbReference>